<feature type="chain" id="PRO_5045971393" evidence="2">
    <location>
        <begin position="24"/>
        <end position="83"/>
    </location>
</feature>
<dbReference type="PROSITE" id="PS51257">
    <property type="entry name" value="PROKAR_LIPOPROTEIN"/>
    <property type="match status" value="1"/>
</dbReference>
<reference evidence="3 4" key="1">
    <citation type="submission" date="2020-03" db="EMBL/GenBank/DDBJ databases">
        <title>Genomic Encyclopedia of Type Strains, Phase IV (KMG-IV): sequencing the most valuable type-strain genomes for metagenomic binning, comparative biology and taxonomic classification.</title>
        <authorList>
            <person name="Goeker M."/>
        </authorList>
    </citation>
    <scope>NUCLEOTIDE SEQUENCE [LARGE SCALE GENOMIC DNA]</scope>
    <source>
        <strain evidence="3 4">DSM 22753</strain>
    </source>
</reference>
<feature type="region of interest" description="Disordered" evidence="1">
    <location>
        <begin position="39"/>
        <end position="83"/>
    </location>
</feature>
<name>A0ABX0U5T7_9SPHN</name>
<feature type="signal peptide" evidence="2">
    <location>
        <begin position="1"/>
        <end position="23"/>
    </location>
</feature>
<gene>
    <name evidence="3" type="ORF">FHT01_001695</name>
</gene>
<evidence type="ECO:0000256" key="2">
    <source>
        <dbReference type="SAM" id="SignalP"/>
    </source>
</evidence>
<evidence type="ECO:0000313" key="3">
    <source>
        <dbReference type="EMBL" id="NIJ24153.1"/>
    </source>
</evidence>
<dbReference type="RefSeq" id="WP_140046554.1">
    <property type="nucleotide sequence ID" value="NZ_BAAAEV010000001.1"/>
</dbReference>
<sequence length="83" mass="8271">MTIRTAALILPLAALLGACGDEADAPVTNDVVLTEPLPDAAPAAGAMPSPPANSTMTREQVSDAMASGDWNTTGAEPAPVNAQ</sequence>
<evidence type="ECO:0000256" key="1">
    <source>
        <dbReference type="SAM" id="MobiDB-lite"/>
    </source>
</evidence>
<protein>
    <submittedName>
        <fullName evidence="3">Uncharacterized protein</fullName>
    </submittedName>
</protein>
<comment type="caution">
    <text evidence="3">The sequence shown here is derived from an EMBL/GenBank/DDBJ whole genome shotgun (WGS) entry which is preliminary data.</text>
</comment>
<keyword evidence="2" id="KW-0732">Signal</keyword>
<dbReference type="EMBL" id="JAASQP010000001">
    <property type="protein sequence ID" value="NIJ24153.1"/>
    <property type="molecule type" value="Genomic_DNA"/>
</dbReference>
<organism evidence="3 4">
    <name type="scientific">Sphingomonas japonica</name>
    <dbReference type="NCBI Taxonomy" id="511662"/>
    <lineage>
        <taxon>Bacteria</taxon>
        <taxon>Pseudomonadati</taxon>
        <taxon>Pseudomonadota</taxon>
        <taxon>Alphaproteobacteria</taxon>
        <taxon>Sphingomonadales</taxon>
        <taxon>Sphingomonadaceae</taxon>
        <taxon>Sphingomonas</taxon>
    </lineage>
</organism>
<proteinExistence type="predicted"/>
<accession>A0ABX0U5T7</accession>
<dbReference type="Proteomes" id="UP000788153">
    <property type="component" value="Unassembled WGS sequence"/>
</dbReference>
<keyword evidence="4" id="KW-1185">Reference proteome</keyword>
<evidence type="ECO:0000313" key="4">
    <source>
        <dbReference type="Proteomes" id="UP000788153"/>
    </source>
</evidence>